<protein>
    <submittedName>
        <fullName evidence="2">Cytoplasmic protein</fullName>
    </submittedName>
</protein>
<keyword evidence="5" id="KW-1185">Reference proteome</keyword>
<reference evidence="3 5" key="2">
    <citation type="submission" date="2018-08" db="EMBL/GenBank/DDBJ databases">
        <title>Genomic Encyclopedia of Archaeal and Bacterial Type Strains, Phase II (KMG-II): from individual species to whole genera.</title>
        <authorList>
            <person name="Goeker M."/>
        </authorList>
    </citation>
    <scope>NUCLEOTIDE SEQUENCE [LARGE SCALE GENOMIC DNA]</scope>
    <source>
        <strain evidence="3 5">DSM 2261</strain>
    </source>
</reference>
<dbReference type="EMBL" id="QUMU01000002">
    <property type="protein sequence ID" value="REG36376.1"/>
    <property type="molecule type" value="Genomic_DNA"/>
</dbReference>
<sequence>MARHVRHHRLLGMGFVSLAGLMSACTGEPMGPGSGNNHSPMTQAATMIVYSPRGGPVDDADFIWLGPPEGLGGRVIEGNPQIFARIDYSAKGVTAGLFKATRGTLEVTFPFTEHATILEGDVTITDSTGQRHLYKPGDSYFIRQGQVITWEVKDNQVIKSFFNVVEPQEGTVTSLRSRDMEGARH</sequence>
<evidence type="ECO:0000313" key="4">
    <source>
        <dbReference type="Proteomes" id="UP000035579"/>
    </source>
</evidence>
<name>A0AAC8QDS5_9BACT</name>
<dbReference type="SUPFAM" id="SSF51182">
    <property type="entry name" value="RmlC-like cupins"/>
    <property type="match status" value="1"/>
</dbReference>
<dbReference type="Gene3D" id="2.60.120.10">
    <property type="entry name" value="Jelly Rolls"/>
    <property type="match status" value="1"/>
</dbReference>
<dbReference type="PROSITE" id="PS51257">
    <property type="entry name" value="PROKAR_LIPOPROTEIN"/>
    <property type="match status" value="1"/>
</dbReference>
<dbReference type="Proteomes" id="UP000256345">
    <property type="component" value="Unassembled WGS sequence"/>
</dbReference>
<feature type="domain" description="(S)-ureidoglycine aminohydrolase cupin" evidence="1">
    <location>
        <begin position="93"/>
        <end position="160"/>
    </location>
</feature>
<dbReference type="InterPro" id="IPR014710">
    <property type="entry name" value="RmlC-like_jellyroll"/>
</dbReference>
<dbReference type="EMBL" id="CP011509">
    <property type="protein sequence ID" value="AKJ05696.1"/>
    <property type="molecule type" value="Genomic_DNA"/>
</dbReference>
<accession>A0AAC8QDS5</accession>
<dbReference type="KEGG" id="age:AA314_07322"/>
<evidence type="ECO:0000259" key="1">
    <source>
        <dbReference type="Pfam" id="PF05899"/>
    </source>
</evidence>
<dbReference type="InterPro" id="IPR008579">
    <property type="entry name" value="UGlyAH_Cupin_dom"/>
</dbReference>
<dbReference type="Proteomes" id="UP000035579">
    <property type="component" value="Chromosome"/>
</dbReference>
<reference evidence="2 4" key="1">
    <citation type="submission" date="2015-05" db="EMBL/GenBank/DDBJ databases">
        <title>Genome assembly of Archangium gephyra DSM 2261.</title>
        <authorList>
            <person name="Sharma G."/>
            <person name="Subramanian S."/>
        </authorList>
    </citation>
    <scope>NUCLEOTIDE SEQUENCE [LARGE SCALE GENOMIC DNA]</scope>
    <source>
        <strain evidence="2 4">DSM 2261</strain>
    </source>
</reference>
<proteinExistence type="predicted"/>
<dbReference type="InterPro" id="IPR011051">
    <property type="entry name" value="RmlC_Cupin_sf"/>
</dbReference>
<evidence type="ECO:0000313" key="5">
    <source>
        <dbReference type="Proteomes" id="UP000256345"/>
    </source>
</evidence>
<dbReference type="AlphaFoldDB" id="A0AAC8QDS5"/>
<dbReference type="PANTHER" id="PTHR40943">
    <property type="entry name" value="CYTOPLASMIC PROTEIN-RELATED"/>
    <property type="match status" value="1"/>
</dbReference>
<evidence type="ECO:0000313" key="2">
    <source>
        <dbReference type="EMBL" id="AKJ05696.1"/>
    </source>
</evidence>
<dbReference type="Pfam" id="PF05899">
    <property type="entry name" value="Cupin_3"/>
    <property type="match status" value="1"/>
</dbReference>
<evidence type="ECO:0000313" key="3">
    <source>
        <dbReference type="EMBL" id="REG36376.1"/>
    </source>
</evidence>
<dbReference type="PANTHER" id="PTHR40943:SF1">
    <property type="entry name" value="CYTOPLASMIC PROTEIN"/>
    <property type="match status" value="1"/>
</dbReference>
<organism evidence="2 4">
    <name type="scientific">Archangium gephyra</name>
    <dbReference type="NCBI Taxonomy" id="48"/>
    <lineage>
        <taxon>Bacteria</taxon>
        <taxon>Pseudomonadati</taxon>
        <taxon>Myxococcota</taxon>
        <taxon>Myxococcia</taxon>
        <taxon>Myxococcales</taxon>
        <taxon>Cystobacterineae</taxon>
        <taxon>Archangiaceae</taxon>
        <taxon>Archangium</taxon>
    </lineage>
</organism>
<gene>
    <name evidence="2" type="ORF">AA314_07322</name>
    <name evidence="3" type="ORF">ATI61_102753</name>
</gene>
<dbReference type="RefSeq" id="WP_245682691.1">
    <property type="nucleotide sequence ID" value="NZ_CP011509.1"/>
</dbReference>